<dbReference type="Proteomes" id="UP000401081">
    <property type="component" value="Unassembled WGS sequence"/>
</dbReference>
<evidence type="ECO:0000313" key="3">
    <source>
        <dbReference type="EMBL" id="VFS60175.1"/>
    </source>
</evidence>
<dbReference type="SMART" id="SM00642">
    <property type="entry name" value="Aamy"/>
    <property type="match status" value="1"/>
</dbReference>
<dbReference type="CDD" id="cd11333">
    <property type="entry name" value="AmyAc_SI_OligoGlu_DGase"/>
    <property type="match status" value="1"/>
</dbReference>
<dbReference type="SUPFAM" id="SSF51445">
    <property type="entry name" value="(Trans)glycosidases"/>
    <property type="match status" value="1"/>
</dbReference>
<keyword evidence="3" id="KW-0326">Glycosidase</keyword>
<evidence type="ECO:0000256" key="1">
    <source>
        <dbReference type="ARBA" id="ARBA00008061"/>
    </source>
</evidence>
<dbReference type="EMBL" id="CAADJD010000014">
    <property type="protein sequence ID" value="VFS60175.1"/>
    <property type="molecule type" value="Genomic_DNA"/>
</dbReference>
<dbReference type="GO" id="GO:0004556">
    <property type="term" value="F:alpha-amylase activity"/>
    <property type="evidence" value="ECO:0007669"/>
    <property type="project" value="TreeGrafter"/>
</dbReference>
<dbReference type="InterPro" id="IPR006047">
    <property type="entry name" value="GH13_cat_dom"/>
</dbReference>
<evidence type="ECO:0000313" key="4">
    <source>
        <dbReference type="Proteomes" id="UP000401081"/>
    </source>
</evidence>
<keyword evidence="3" id="KW-0378">Hydrolase</keyword>
<gene>
    <name evidence="3" type="primary">malL_1</name>
    <name evidence="3" type="ORF">NCTC12993_01561</name>
</gene>
<organism evidence="3 4">
    <name type="scientific">Kluyvera cryocrescens</name>
    <name type="common">Kluyvera citrophila</name>
    <dbReference type="NCBI Taxonomy" id="580"/>
    <lineage>
        <taxon>Bacteria</taxon>
        <taxon>Pseudomonadati</taxon>
        <taxon>Pseudomonadota</taxon>
        <taxon>Gammaproteobacteria</taxon>
        <taxon>Enterobacterales</taxon>
        <taxon>Enterobacteriaceae</taxon>
        <taxon>Kluyvera</taxon>
    </lineage>
</organism>
<feature type="domain" description="Glycosyl hydrolase family 13 catalytic" evidence="2">
    <location>
        <begin position="14"/>
        <end position="397"/>
    </location>
</feature>
<keyword evidence="4" id="KW-1185">Reference proteome</keyword>
<sequence length="528" mass="60132">MNKQPWWQASTCYQIYLPSFCDGNGDGLGDFPGLLTKVDYLKALGVDAIWITPFYPSPLVDNGYDISDYCDVDPRFGTLLDFCAVVERCHACGIRVIIDLVVNHVSSQHPWFQDAWNNPASRYRDYFLFSQQPNNWQSFFSGSAWCVEPDTGQYYYHKFAPQQVDLNWQNPQVEQEIFRVIDFWKARGVDGFRFDVINFLTTNGIGPDNPEENGEQRHLFDINQPAIIDTLQRLCRHVRQHDDTFLIAEIGSDELDILARYQSLDLMDVVFNFNIGSQKTFDIARLGAEINATQSQQSGPPTLFFSSHDMPRMISRFGEGPRDTERARAVLALQLTVRGVPFIFQGEELGITNYLPETVEQIFDIQGKTHYQTALQQGFSADDALAKAIQHSRDGSRAPMLWSDASFAGFSSVAPWMPVSADFPQINAARQQQTAGSLWRDYQTLIALRATTEALYAGDGTPLILTQECVWFTRATSNERIWVAINFGVPVLNPWWNIAADVLYGLDTQWLEKNQILMKRKVHEQTQQ</sequence>
<dbReference type="InterPro" id="IPR045857">
    <property type="entry name" value="O16G_dom_2"/>
</dbReference>
<dbReference type="AlphaFoldDB" id="A0A485AH33"/>
<dbReference type="PANTHER" id="PTHR10357:SF179">
    <property type="entry name" value="NEUTRAL AND BASIC AMINO ACID TRANSPORT PROTEIN RBAT"/>
    <property type="match status" value="1"/>
</dbReference>
<evidence type="ECO:0000259" key="2">
    <source>
        <dbReference type="SMART" id="SM00642"/>
    </source>
</evidence>
<dbReference type="Gene3D" id="3.90.400.10">
    <property type="entry name" value="Oligo-1,6-glucosidase, Domain 2"/>
    <property type="match status" value="1"/>
</dbReference>
<dbReference type="GO" id="GO:0004574">
    <property type="term" value="F:oligo-1,6-glucosidase activity"/>
    <property type="evidence" value="ECO:0007669"/>
    <property type="project" value="UniProtKB-EC"/>
</dbReference>
<dbReference type="GO" id="GO:0009313">
    <property type="term" value="P:oligosaccharide catabolic process"/>
    <property type="evidence" value="ECO:0007669"/>
    <property type="project" value="TreeGrafter"/>
</dbReference>
<dbReference type="EC" id="3.2.1.10" evidence="3"/>
<accession>A0A485AH33</accession>
<dbReference type="Gene3D" id="3.20.20.80">
    <property type="entry name" value="Glycosidases"/>
    <property type="match status" value="1"/>
</dbReference>
<name>A0A485AH33_KLUCR</name>
<protein>
    <submittedName>
        <fullName evidence="3">Oligo-1,6-glucosidase</fullName>
        <ecNumber evidence="3">3.2.1.10</ecNumber>
    </submittedName>
</protein>
<comment type="similarity">
    <text evidence="1">Belongs to the glycosyl hydrolase 13 family.</text>
</comment>
<dbReference type="RefSeq" id="WP_061281837.1">
    <property type="nucleotide sequence ID" value="NZ_BCTM01000009.1"/>
</dbReference>
<dbReference type="InterPro" id="IPR017853">
    <property type="entry name" value="GH"/>
</dbReference>
<proteinExistence type="inferred from homology"/>
<reference evidence="3 4" key="1">
    <citation type="submission" date="2019-03" db="EMBL/GenBank/DDBJ databases">
        <authorList>
            <consortium name="Pathogen Informatics"/>
        </authorList>
    </citation>
    <scope>NUCLEOTIDE SEQUENCE [LARGE SCALE GENOMIC DNA]</scope>
    <source>
        <strain evidence="3 4">NCTC12993</strain>
    </source>
</reference>
<dbReference type="Pfam" id="PF00128">
    <property type="entry name" value="Alpha-amylase"/>
    <property type="match status" value="1"/>
</dbReference>
<dbReference type="PANTHER" id="PTHR10357">
    <property type="entry name" value="ALPHA-AMYLASE FAMILY MEMBER"/>
    <property type="match status" value="1"/>
</dbReference>